<dbReference type="OrthoDB" id="410651at2759"/>
<evidence type="ECO:0000256" key="3">
    <source>
        <dbReference type="ARBA" id="ARBA00010459"/>
    </source>
</evidence>
<keyword evidence="7 9" id="KW-0472">Membrane</keyword>
<evidence type="ECO:0000256" key="7">
    <source>
        <dbReference type="ARBA" id="ARBA00023136"/>
    </source>
</evidence>
<dbReference type="GO" id="GO:0004602">
    <property type="term" value="F:glutathione peroxidase activity"/>
    <property type="evidence" value="ECO:0007669"/>
    <property type="project" value="TreeGrafter"/>
</dbReference>
<name>Q4S494_TETNG</name>
<dbReference type="FunFam" id="1.20.120.550:FF:000003">
    <property type="entry name" value="Leukotriene C4 synthase"/>
    <property type="match status" value="1"/>
</dbReference>
<evidence type="ECO:0000256" key="5">
    <source>
        <dbReference type="ARBA" id="ARBA00022751"/>
    </source>
</evidence>
<keyword evidence="4 9" id="KW-0812">Transmembrane</keyword>
<accession>Q4S494</accession>
<keyword evidence="8" id="KW-0539">Nucleus</keyword>
<dbReference type="Gene3D" id="1.20.120.550">
    <property type="entry name" value="Membrane associated eicosanoid/glutathione metabolism-like domain"/>
    <property type="match status" value="1"/>
</dbReference>
<dbReference type="AlphaFoldDB" id="Q4S494"/>
<sequence length="150" mass="16178">MLEESVGLAAVTILAILEQAYFCLQVIQARRKFGVPPPATSGPAEFQRVFRAQANSSEYFPIFISALWLSGIFFSQGLSSACGLLYLGGRLAYFRGYSQSPEQRLGPLYFSSQVLWLLIGSSGLGVLLAFLRLYLAPGLLGGFGSALGLD</sequence>
<dbReference type="STRING" id="99883.ENSTNIP00000015943"/>
<dbReference type="EMBL" id="CAAE01014742">
    <property type="protein sequence ID" value="CAG04538.1"/>
    <property type="molecule type" value="Genomic_DNA"/>
</dbReference>
<reference evidence="11" key="3">
    <citation type="submission" date="2025-05" db="UniProtKB">
        <authorList>
            <consortium name="Ensembl"/>
        </authorList>
    </citation>
    <scope>IDENTIFICATION</scope>
</reference>
<reference evidence="10 12" key="1">
    <citation type="journal article" date="2004" name="Nature">
        <title>Genome duplication in the teleost fish Tetraodon nigroviridis reveals the early vertebrate proto-karyotype.</title>
        <authorList>
            <person name="Jaillon O."/>
            <person name="Aury J.-M."/>
            <person name="Brunet F."/>
            <person name="Petit J.-L."/>
            <person name="Stange-Thomann N."/>
            <person name="Mauceli E."/>
            <person name="Bouneau L."/>
            <person name="Fischer C."/>
            <person name="Ozouf-Costaz C."/>
            <person name="Bernot A."/>
            <person name="Nicaud S."/>
            <person name="Jaffe D."/>
            <person name="Fisher S."/>
            <person name="Lutfalla G."/>
            <person name="Dossat C."/>
            <person name="Segurens B."/>
            <person name="Dasilva C."/>
            <person name="Salanoubat M."/>
            <person name="Levy M."/>
            <person name="Boudet N."/>
            <person name="Castellano S."/>
            <person name="Anthouard V."/>
            <person name="Jubin C."/>
            <person name="Castelli V."/>
            <person name="Katinka M."/>
            <person name="Vacherie B."/>
            <person name="Biemont C."/>
            <person name="Skalli Z."/>
            <person name="Cattolico L."/>
            <person name="Poulain J."/>
            <person name="De Berardinis V."/>
            <person name="Cruaud C."/>
            <person name="Duprat S."/>
            <person name="Brottier P."/>
            <person name="Coutanceau J.-P."/>
            <person name="Gouzy J."/>
            <person name="Parra G."/>
            <person name="Lardier G."/>
            <person name="Chapple C."/>
            <person name="McKernan K.J."/>
            <person name="McEwan P."/>
            <person name="Bosak S."/>
            <person name="Kellis M."/>
            <person name="Volff J.-N."/>
            <person name="Guigo R."/>
            <person name="Zody M.C."/>
            <person name="Mesirov J."/>
            <person name="Lindblad-Toh K."/>
            <person name="Birren B."/>
            <person name="Nusbaum C."/>
            <person name="Kahn D."/>
            <person name="Robinson-Rechavi M."/>
            <person name="Laudet V."/>
            <person name="Schachter V."/>
            <person name="Quetier F."/>
            <person name="Saurin W."/>
            <person name="Scarpelli C."/>
            <person name="Wincker P."/>
            <person name="Lander E.S."/>
            <person name="Weissenbach J."/>
            <person name="Roest Crollius H."/>
        </authorList>
    </citation>
    <scope>NUCLEOTIDE SEQUENCE [LARGE SCALE GENOMIC DNA]</scope>
</reference>
<dbReference type="GO" id="GO:0019370">
    <property type="term" value="P:leukotriene biosynthetic process"/>
    <property type="evidence" value="ECO:0007669"/>
    <property type="project" value="UniProtKB-KW"/>
</dbReference>
<dbReference type="GO" id="GO:0005789">
    <property type="term" value="C:endoplasmic reticulum membrane"/>
    <property type="evidence" value="ECO:0007669"/>
    <property type="project" value="UniProtKB-SubCell"/>
</dbReference>
<dbReference type="SUPFAM" id="SSF161084">
    <property type="entry name" value="MAPEG domain-like"/>
    <property type="match status" value="1"/>
</dbReference>
<proteinExistence type="inferred from homology"/>
<gene>
    <name evidence="10" type="ORF">GSTENG00024281001</name>
</gene>
<reference evidence="10" key="2">
    <citation type="submission" date="2004-02" db="EMBL/GenBank/DDBJ databases">
        <authorList>
            <consortium name="Genoscope"/>
            <consortium name="Whitehead Institute Centre for Genome Research"/>
        </authorList>
    </citation>
    <scope>NUCLEOTIDE SEQUENCE</scope>
</reference>
<evidence type="ECO:0000313" key="11">
    <source>
        <dbReference type="Ensembl" id="ENSTNIP00000015943.1"/>
    </source>
</evidence>
<organism evidence="10">
    <name type="scientific">Tetraodon nigroviridis</name>
    <name type="common">Spotted green pufferfish</name>
    <name type="synonym">Chelonodon nigroviridis</name>
    <dbReference type="NCBI Taxonomy" id="99883"/>
    <lineage>
        <taxon>Eukaryota</taxon>
        <taxon>Metazoa</taxon>
        <taxon>Chordata</taxon>
        <taxon>Craniata</taxon>
        <taxon>Vertebrata</taxon>
        <taxon>Euteleostomi</taxon>
        <taxon>Actinopterygii</taxon>
        <taxon>Neopterygii</taxon>
        <taxon>Teleostei</taxon>
        <taxon>Neoteleostei</taxon>
        <taxon>Acanthomorphata</taxon>
        <taxon>Eupercaria</taxon>
        <taxon>Tetraodontiformes</taxon>
        <taxon>Tetradontoidea</taxon>
        <taxon>Tetraodontidae</taxon>
        <taxon>Tetraodon</taxon>
    </lineage>
</organism>
<dbReference type="Ensembl" id="ENSTNIT00000016154.1">
    <property type="protein sequence ID" value="ENSTNIP00000015943.1"/>
    <property type="gene ID" value="ENSTNIG00000012964.1"/>
</dbReference>
<dbReference type="InterPro" id="IPR023352">
    <property type="entry name" value="MAPEG-like_dom_sf"/>
</dbReference>
<evidence type="ECO:0000313" key="12">
    <source>
        <dbReference type="Proteomes" id="UP000007303"/>
    </source>
</evidence>
<evidence type="ECO:0000256" key="6">
    <source>
        <dbReference type="ARBA" id="ARBA00022989"/>
    </source>
</evidence>
<dbReference type="HOGENOM" id="CLU_110291_3_0_1"/>
<comment type="similarity">
    <text evidence="3">Belongs to the MAPEG family.</text>
</comment>
<evidence type="ECO:0000256" key="1">
    <source>
        <dbReference type="ARBA" id="ARBA00004232"/>
    </source>
</evidence>
<comment type="subcellular location">
    <subcellularLocation>
        <location evidence="2">Endoplasmic reticulum membrane</location>
        <topology evidence="2">Multi-pass membrane protein</topology>
    </subcellularLocation>
    <subcellularLocation>
        <location evidence="1">Nucleus membrane</location>
        <topology evidence="1">Multi-pass membrane protein</topology>
    </subcellularLocation>
</comment>
<dbReference type="Pfam" id="PF01124">
    <property type="entry name" value="MAPEG"/>
    <property type="match status" value="1"/>
</dbReference>
<dbReference type="OMA" id="AGIYFHE"/>
<dbReference type="GO" id="GO:0031965">
    <property type="term" value="C:nuclear membrane"/>
    <property type="evidence" value="ECO:0007669"/>
    <property type="project" value="UniProtKB-SubCell"/>
</dbReference>
<keyword evidence="12" id="KW-1185">Reference proteome</keyword>
<feature type="transmembrane region" description="Helical" evidence="9">
    <location>
        <begin position="59"/>
        <end position="88"/>
    </location>
</feature>
<evidence type="ECO:0000256" key="8">
    <source>
        <dbReference type="ARBA" id="ARBA00023242"/>
    </source>
</evidence>
<evidence type="ECO:0000256" key="2">
    <source>
        <dbReference type="ARBA" id="ARBA00004477"/>
    </source>
</evidence>
<dbReference type="PANTHER" id="PTHR10250:SF4">
    <property type="entry name" value="LEUKOTRIENE C4 SYNTHASE"/>
    <property type="match status" value="1"/>
</dbReference>
<evidence type="ECO:0000256" key="4">
    <source>
        <dbReference type="ARBA" id="ARBA00022692"/>
    </source>
</evidence>
<keyword evidence="5" id="KW-0434">Leukotriene biosynthesis</keyword>
<evidence type="ECO:0000256" key="9">
    <source>
        <dbReference type="SAM" id="Phobius"/>
    </source>
</evidence>
<keyword evidence="6 9" id="KW-1133">Transmembrane helix</keyword>
<dbReference type="InterPro" id="IPR001129">
    <property type="entry name" value="Membr-assoc_MAPEG"/>
</dbReference>
<dbReference type="InterPro" id="IPR050997">
    <property type="entry name" value="MAPEG"/>
</dbReference>
<dbReference type="KEGG" id="tng:GSTEN00024281G001"/>
<dbReference type="GO" id="GO:0004464">
    <property type="term" value="F:leukotriene-C4 synthase activity"/>
    <property type="evidence" value="ECO:0007669"/>
    <property type="project" value="TreeGrafter"/>
</dbReference>
<protein>
    <submittedName>
        <fullName evidence="10">Chromosome 1 SCAF14742, whole genome shotgun sequence</fullName>
    </submittedName>
    <submittedName>
        <fullName evidence="11">Leukotriene C4 synthase</fullName>
    </submittedName>
</protein>
<feature type="transmembrane region" description="Helical" evidence="9">
    <location>
        <begin position="108"/>
        <end position="131"/>
    </location>
</feature>
<feature type="transmembrane region" description="Helical" evidence="9">
    <location>
        <begin position="6"/>
        <end position="24"/>
    </location>
</feature>
<evidence type="ECO:0000313" key="10">
    <source>
        <dbReference type="EMBL" id="CAG04538.1"/>
    </source>
</evidence>
<dbReference type="GO" id="GO:0004364">
    <property type="term" value="F:glutathione transferase activity"/>
    <property type="evidence" value="ECO:0007669"/>
    <property type="project" value="TreeGrafter"/>
</dbReference>
<dbReference type="GeneTree" id="ENSGT00940000160738"/>
<dbReference type="Proteomes" id="UP000007303">
    <property type="component" value="Unassembled WGS sequence"/>
</dbReference>
<dbReference type="PANTHER" id="PTHR10250">
    <property type="entry name" value="MICROSOMAL GLUTATHIONE S-TRANSFERASE"/>
    <property type="match status" value="1"/>
</dbReference>